<dbReference type="PANTHER" id="PTHR42993">
    <property type="entry name" value="MAOC-LIKE DEHYDRATASE DOMAIN-CONTAINING PROTEIN"/>
    <property type="match status" value="1"/>
</dbReference>
<dbReference type="SUPFAM" id="SSF54637">
    <property type="entry name" value="Thioesterase/thiol ester dehydrase-isomerase"/>
    <property type="match status" value="1"/>
</dbReference>
<accession>A0AAJ6DBH6</accession>
<dbReference type="Pfam" id="PF01575">
    <property type="entry name" value="MaoC_dehydratas"/>
    <property type="match status" value="1"/>
</dbReference>
<protein>
    <submittedName>
        <fullName evidence="3">MaoC family dehydratase</fullName>
    </submittedName>
</protein>
<dbReference type="InterPro" id="IPR029069">
    <property type="entry name" value="HotDog_dom_sf"/>
</dbReference>
<dbReference type="Gene3D" id="3.10.129.10">
    <property type="entry name" value="Hotdog Thioesterase"/>
    <property type="match status" value="1"/>
</dbReference>
<dbReference type="PANTHER" id="PTHR42993:SF1">
    <property type="entry name" value="MAOC-LIKE DEHYDRATASE DOMAIN-CONTAINING PROTEIN"/>
    <property type="match status" value="1"/>
</dbReference>
<keyword evidence="4" id="KW-1185">Reference proteome</keyword>
<sequence>MVEVTTVSSIAELKELQGKELGPTEWYTVDQDKVNAFADATEDHQWIHVDVERAKASPLGGTIVHGLFTLSLGPYFSEQLIQLEGFTHTLNYGYNKVRFPHPLPVGTRIRVTSTISSVEEVGEGSAQVTTVQVYEAEGIEKPVCVAEALGRYTE</sequence>
<organism evidence="3 4">
    <name type="scientific">Auritidibacter ignavus</name>
    <dbReference type="NCBI Taxonomy" id="678932"/>
    <lineage>
        <taxon>Bacteria</taxon>
        <taxon>Bacillati</taxon>
        <taxon>Actinomycetota</taxon>
        <taxon>Actinomycetes</taxon>
        <taxon>Micrococcales</taxon>
        <taxon>Micrococcaceae</taxon>
        <taxon>Auritidibacter</taxon>
    </lineage>
</organism>
<dbReference type="RefSeq" id="WP_110099238.1">
    <property type="nucleotide sequence ID" value="NZ_CP122566.1"/>
</dbReference>
<reference evidence="3 4" key="1">
    <citation type="submission" date="2023-03" db="EMBL/GenBank/DDBJ databases">
        <title>Complete genome sequences of several Auritidibacter ignavus strains isolated from ear infections.</title>
        <authorList>
            <person name="Baehr T."/>
            <person name="Baumhoegger A.M."/>
        </authorList>
    </citation>
    <scope>NUCLEOTIDE SEQUENCE [LARGE SCALE GENOMIC DNA]</scope>
    <source>
        <strain evidence="3 4">BABAE-6</strain>
    </source>
</reference>
<evidence type="ECO:0000313" key="4">
    <source>
        <dbReference type="Proteomes" id="UP001224674"/>
    </source>
</evidence>
<feature type="domain" description="MaoC-like" evidence="2">
    <location>
        <begin position="17"/>
        <end position="133"/>
    </location>
</feature>
<evidence type="ECO:0000313" key="3">
    <source>
        <dbReference type="EMBL" id="WGH92414.1"/>
    </source>
</evidence>
<name>A0AAJ6DBH6_9MICC</name>
<dbReference type="CDD" id="cd03450">
    <property type="entry name" value="NodN"/>
    <property type="match status" value="1"/>
</dbReference>
<comment type="similarity">
    <text evidence="1">Belongs to the enoyl-CoA hydratase/isomerase family.</text>
</comment>
<evidence type="ECO:0000259" key="2">
    <source>
        <dbReference type="Pfam" id="PF01575"/>
    </source>
</evidence>
<dbReference type="InterPro" id="IPR039375">
    <property type="entry name" value="NodN-like"/>
</dbReference>
<dbReference type="AlphaFoldDB" id="A0AAJ6DBH6"/>
<evidence type="ECO:0000256" key="1">
    <source>
        <dbReference type="ARBA" id="ARBA00005254"/>
    </source>
</evidence>
<dbReference type="EMBL" id="CP122566">
    <property type="protein sequence ID" value="WGH92414.1"/>
    <property type="molecule type" value="Genomic_DNA"/>
</dbReference>
<gene>
    <name evidence="3" type="ORF">QDX21_08790</name>
</gene>
<proteinExistence type="inferred from homology"/>
<dbReference type="Proteomes" id="UP001224674">
    <property type="component" value="Chromosome"/>
</dbReference>
<dbReference type="InterPro" id="IPR002539">
    <property type="entry name" value="MaoC-like_dom"/>
</dbReference>